<proteinExistence type="predicted"/>
<dbReference type="HOGENOM" id="CLU_460786_0_0_1"/>
<sequence length="569" mass="65904">MCSLPSEIVDQIAEQVYETNFHQLDSIFAFSLVSQQFRQSALPFLFGQISHVVREDKHDVSHKLLHRLLDHPHLLRHVRTLHITRIGRGDSPLKGVEAFTHGSRSEDLRVIEQALPFMPRLRRMRFNCSPMATRHILAMLPADPVYELIIDQLYTPSYWTNLSEAMTRLASAAQRHQLALGGFRLPPAELPVNRAVYDAMAKTTAIDLHMDWLLKIIRNQKECRFSDRFFDHEPSWTELRLMFSGSNRSRLHSLQDFDLASVPWSNLRRLSIVAASPTPLNQFVHDITPKLSRIQALRLRGYQKYRYHPTCNYRAPQPDSYQDTPRGPPIQIDFTKMPQLRELEIEGICNHIPIEKLTGPNLRYLRLHSDDHTWSVGRSESQRTHTDILTIAKISPHLERLELDIGRIDNLWHPAAIPGVDVDMEQYAFLNAISKFPRLRIVGLFPPFLVREGPRDAQGDVRPVVPVSDDQAIRVFEYLRMGCSSLQMLRIAASPIFTSISTMCWEVKRLGDKTILTTKHRNKNYQDRQVWIGQRKISSRIHRFNIAQAYIPESEDWILTRSDYETITP</sequence>
<accession>A0A0D2JAS6</accession>
<gene>
    <name evidence="1" type="ORF">Z518_04190</name>
</gene>
<dbReference type="AlphaFoldDB" id="A0A0D2JAS6"/>
<protein>
    <submittedName>
        <fullName evidence="1">Uncharacterized protein</fullName>
    </submittedName>
</protein>
<dbReference type="RefSeq" id="XP_013273351.1">
    <property type="nucleotide sequence ID" value="XM_013417897.1"/>
</dbReference>
<dbReference type="InterPro" id="IPR032675">
    <property type="entry name" value="LRR_dom_sf"/>
</dbReference>
<keyword evidence="2" id="KW-1185">Reference proteome</keyword>
<evidence type="ECO:0000313" key="1">
    <source>
        <dbReference type="EMBL" id="KIX06215.1"/>
    </source>
</evidence>
<dbReference type="GeneID" id="25292261"/>
<dbReference type="EMBL" id="KN847477">
    <property type="protein sequence ID" value="KIX06215.1"/>
    <property type="molecule type" value="Genomic_DNA"/>
</dbReference>
<reference evidence="1 2" key="1">
    <citation type="submission" date="2015-01" db="EMBL/GenBank/DDBJ databases">
        <title>The Genome Sequence of Rhinocladiella mackenzie CBS 650.93.</title>
        <authorList>
            <consortium name="The Broad Institute Genomics Platform"/>
            <person name="Cuomo C."/>
            <person name="de Hoog S."/>
            <person name="Gorbushina A."/>
            <person name="Stielow B."/>
            <person name="Teixiera M."/>
            <person name="Abouelleil A."/>
            <person name="Chapman S.B."/>
            <person name="Priest M."/>
            <person name="Young S.K."/>
            <person name="Wortman J."/>
            <person name="Nusbaum C."/>
            <person name="Birren B."/>
        </authorList>
    </citation>
    <scope>NUCLEOTIDE SEQUENCE [LARGE SCALE GENOMIC DNA]</scope>
    <source>
        <strain evidence="1 2">CBS 650.93</strain>
    </source>
</reference>
<name>A0A0D2JAS6_9EURO</name>
<dbReference type="VEuPathDB" id="FungiDB:Z518_04190"/>
<dbReference type="Gene3D" id="3.80.10.10">
    <property type="entry name" value="Ribonuclease Inhibitor"/>
    <property type="match status" value="1"/>
</dbReference>
<dbReference type="OrthoDB" id="4111629at2759"/>
<dbReference type="Proteomes" id="UP000053617">
    <property type="component" value="Unassembled WGS sequence"/>
</dbReference>
<organism evidence="1 2">
    <name type="scientific">Rhinocladiella mackenziei CBS 650.93</name>
    <dbReference type="NCBI Taxonomy" id="1442369"/>
    <lineage>
        <taxon>Eukaryota</taxon>
        <taxon>Fungi</taxon>
        <taxon>Dikarya</taxon>
        <taxon>Ascomycota</taxon>
        <taxon>Pezizomycotina</taxon>
        <taxon>Eurotiomycetes</taxon>
        <taxon>Chaetothyriomycetidae</taxon>
        <taxon>Chaetothyriales</taxon>
        <taxon>Herpotrichiellaceae</taxon>
        <taxon>Rhinocladiella</taxon>
    </lineage>
</organism>
<evidence type="ECO:0000313" key="2">
    <source>
        <dbReference type="Proteomes" id="UP000053617"/>
    </source>
</evidence>